<organism evidence="2 3">
    <name type="scientific">Babesia ovata</name>
    <dbReference type="NCBI Taxonomy" id="189622"/>
    <lineage>
        <taxon>Eukaryota</taxon>
        <taxon>Sar</taxon>
        <taxon>Alveolata</taxon>
        <taxon>Apicomplexa</taxon>
        <taxon>Aconoidasida</taxon>
        <taxon>Piroplasmida</taxon>
        <taxon>Babesiidae</taxon>
        <taxon>Babesia</taxon>
    </lineage>
</organism>
<dbReference type="EMBL" id="BDSA01000004">
    <property type="protein sequence ID" value="GBE62320.1"/>
    <property type="molecule type" value="Genomic_DNA"/>
</dbReference>
<dbReference type="OrthoDB" id="366174at2759"/>
<dbReference type="AlphaFoldDB" id="A0A2H6KH41"/>
<feature type="compositionally biased region" description="Basic residues" evidence="1">
    <location>
        <begin position="69"/>
        <end position="79"/>
    </location>
</feature>
<feature type="region of interest" description="Disordered" evidence="1">
    <location>
        <begin position="125"/>
        <end position="151"/>
    </location>
</feature>
<keyword evidence="3" id="KW-1185">Reference proteome</keyword>
<dbReference type="GeneID" id="39876090"/>
<feature type="region of interest" description="Disordered" evidence="1">
    <location>
        <begin position="38"/>
        <end position="93"/>
    </location>
</feature>
<comment type="caution">
    <text evidence="2">The sequence shown here is derived from an EMBL/GenBank/DDBJ whole genome shotgun (WGS) entry which is preliminary data.</text>
</comment>
<dbReference type="VEuPathDB" id="PiroplasmaDB:BOVATA_038130"/>
<gene>
    <name evidence="2" type="ORF">BOVATA_038130</name>
</gene>
<name>A0A2H6KH41_9APIC</name>
<sequence>MVEKEVVISRLQGALLRLPKDDLIKLLRSTYQAMRIKHGIPFERPESNTHSSATQRETGARGAKATAARSKRKHSAGKRKPSETSSDKGNFAKVEQPTFRQIDILADDFKDLNLSYDSDAFDLAEPGVDSHQHANSPTQSGTVDETSLSESTLNDREFAIQTLKDDARQIVPPLDLSAISASAKEAYKVTDFLPSPKVGTTGLLSL</sequence>
<protein>
    <submittedName>
        <fullName evidence="2">Uncharacterized protein</fullName>
    </submittedName>
</protein>
<dbReference type="Proteomes" id="UP000236319">
    <property type="component" value="Unassembled WGS sequence"/>
</dbReference>
<feature type="compositionally biased region" description="Polar residues" evidence="1">
    <location>
        <begin position="133"/>
        <end position="151"/>
    </location>
</feature>
<feature type="compositionally biased region" description="Polar residues" evidence="1">
    <location>
        <begin position="48"/>
        <end position="57"/>
    </location>
</feature>
<proteinExistence type="predicted"/>
<evidence type="ECO:0000313" key="2">
    <source>
        <dbReference type="EMBL" id="GBE62320.1"/>
    </source>
</evidence>
<accession>A0A2H6KH41</accession>
<evidence type="ECO:0000313" key="3">
    <source>
        <dbReference type="Proteomes" id="UP000236319"/>
    </source>
</evidence>
<evidence type="ECO:0000256" key="1">
    <source>
        <dbReference type="SAM" id="MobiDB-lite"/>
    </source>
</evidence>
<reference evidence="2 3" key="1">
    <citation type="journal article" date="2017" name="BMC Genomics">
        <title>Whole-genome assembly of Babesia ovata and comparative genomics between closely related pathogens.</title>
        <authorList>
            <person name="Yamagishi J."/>
            <person name="Asada M."/>
            <person name="Hakimi H."/>
            <person name="Tanaka T.Q."/>
            <person name="Sugimoto C."/>
            <person name="Kawazu S."/>
        </authorList>
    </citation>
    <scope>NUCLEOTIDE SEQUENCE [LARGE SCALE GENOMIC DNA]</scope>
    <source>
        <strain evidence="2 3">Miyake</strain>
    </source>
</reference>
<dbReference type="RefSeq" id="XP_028868563.1">
    <property type="nucleotide sequence ID" value="XM_029012730.1"/>
</dbReference>